<accession>A0A1V8TU72</accession>
<reference evidence="5" key="1">
    <citation type="submission" date="2017-03" db="EMBL/GenBank/DDBJ databases">
        <title>Genomes of endolithic fungi from Antarctica.</title>
        <authorList>
            <person name="Coleine C."/>
            <person name="Masonjones S."/>
            <person name="Stajich J.E."/>
        </authorList>
    </citation>
    <scope>NUCLEOTIDE SEQUENCE [LARGE SCALE GENOMIC DNA]</scope>
    <source>
        <strain evidence="5">CCFEE 5527</strain>
    </source>
</reference>
<keyword evidence="2" id="KW-0479">Metal-binding</keyword>
<dbReference type="SUPFAM" id="SSF51197">
    <property type="entry name" value="Clavaminate synthase-like"/>
    <property type="match status" value="1"/>
</dbReference>
<dbReference type="AlphaFoldDB" id="A0A1V8TU72"/>
<dbReference type="Gene3D" id="2.60.120.330">
    <property type="entry name" value="B-lactam Antibiotic, Isopenicillin N Synthase, Chain"/>
    <property type="match status" value="1"/>
</dbReference>
<evidence type="ECO:0000256" key="2">
    <source>
        <dbReference type="RuleBase" id="RU003682"/>
    </source>
</evidence>
<evidence type="ECO:0000313" key="4">
    <source>
        <dbReference type="EMBL" id="OQO14863.1"/>
    </source>
</evidence>
<dbReference type="InterPro" id="IPR026992">
    <property type="entry name" value="DIOX_N"/>
</dbReference>
<dbReference type="Pfam" id="PF14226">
    <property type="entry name" value="DIOX_N"/>
    <property type="match status" value="1"/>
</dbReference>
<dbReference type="InterPro" id="IPR027443">
    <property type="entry name" value="IPNS-like_sf"/>
</dbReference>
<dbReference type="OrthoDB" id="288590at2759"/>
<dbReference type="GO" id="GO:0044283">
    <property type="term" value="P:small molecule biosynthetic process"/>
    <property type="evidence" value="ECO:0007669"/>
    <property type="project" value="UniProtKB-ARBA"/>
</dbReference>
<proteinExistence type="inferred from homology"/>
<dbReference type="Pfam" id="PF03171">
    <property type="entry name" value="2OG-FeII_Oxy"/>
    <property type="match status" value="1"/>
</dbReference>
<evidence type="ECO:0000259" key="3">
    <source>
        <dbReference type="PROSITE" id="PS51471"/>
    </source>
</evidence>
<dbReference type="PANTHER" id="PTHR47990">
    <property type="entry name" value="2-OXOGLUTARATE (2OG) AND FE(II)-DEPENDENT OXYGENASE SUPERFAMILY PROTEIN-RELATED"/>
    <property type="match status" value="1"/>
</dbReference>
<dbReference type="InterPro" id="IPR005123">
    <property type="entry name" value="Oxoglu/Fe-dep_dioxygenase_dom"/>
</dbReference>
<keyword evidence="2" id="KW-0408">Iron</keyword>
<gene>
    <name evidence="4" type="ORF">B0A48_00245</name>
</gene>
<dbReference type="InterPro" id="IPR044861">
    <property type="entry name" value="IPNS-like_FE2OG_OXY"/>
</dbReference>
<dbReference type="InterPro" id="IPR050231">
    <property type="entry name" value="Iron_ascorbate_oxido_reductase"/>
</dbReference>
<comment type="similarity">
    <text evidence="1 2">Belongs to the iron/ascorbate-dependent oxidoreductase family.</text>
</comment>
<dbReference type="EMBL" id="NAJO01000001">
    <property type="protein sequence ID" value="OQO14863.1"/>
    <property type="molecule type" value="Genomic_DNA"/>
</dbReference>
<dbReference type="FunFam" id="2.60.120.330:FF:000051">
    <property type="entry name" value="Clavaminate synthase-like protein"/>
    <property type="match status" value="1"/>
</dbReference>
<organism evidence="4 5">
    <name type="scientific">Cryoendolithus antarcticus</name>
    <dbReference type="NCBI Taxonomy" id="1507870"/>
    <lineage>
        <taxon>Eukaryota</taxon>
        <taxon>Fungi</taxon>
        <taxon>Dikarya</taxon>
        <taxon>Ascomycota</taxon>
        <taxon>Pezizomycotina</taxon>
        <taxon>Dothideomycetes</taxon>
        <taxon>Dothideomycetidae</taxon>
        <taxon>Cladosporiales</taxon>
        <taxon>Cladosporiaceae</taxon>
        <taxon>Cryoendolithus</taxon>
    </lineage>
</organism>
<evidence type="ECO:0000256" key="1">
    <source>
        <dbReference type="ARBA" id="ARBA00008056"/>
    </source>
</evidence>
<evidence type="ECO:0000313" key="5">
    <source>
        <dbReference type="Proteomes" id="UP000192596"/>
    </source>
</evidence>
<dbReference type="STRING" id="1507870.A0A1V8TU72"/>
<dbReference type="Proteomes" id="UP000192596">
    <property type="component" value="Unassembled WGS sequence"/>
</dbReference>
<sequence length="346" mass="37400">MSAFSAAIPIIDISSSNPNAPAQLLSAASTHGFVFVKNDGSTGLTSQSIDHVFDLSKAFFAAPVEEKESVSIASNKAGANHGWLSQGVEKLDPATQKRADVKEAFNLALPVANGTYPQAIPATLEPHIPLLIAFQESCHALCQRLLARFATALSIPPDWFTSRHDFSKGPSGTVFRLLYYPVLEAHEPDVDIRAGAHSDFGSLTLLFQRPGQPGLEIRTAGGEWTSVPVDPRTTSSASGKAEGLPILVNIGDLLEDWTAGLLKSTVHRVVFPKEGRGEDRYSIAYFCHPLDDARLEPVPSELVRRHAEVHGRTGRGERMVTAKDHLMERLRSTYSVGKTVEEVGGS</sequence>
<dbReference type="GO" id="GO:0016491">
    <property type="term" value="F:oxidoreductase activity"/>
    <property type="evidence" value="ECO:0007669"/>
    <property type="project" value="UniProtKB-KW"/>
</dbReference>
<dbReference type="PROSITE" id="PS51471">
    <property type="entry name" value="FE2OG_OXY"/>
    <property type="match status" value="1"/>
</dbReference>
<name>A0A1V8TU72_9PEZI</name>
<dbReference type="InParanoid" id="A0A1V8TU72"/>
<keyword evidence="2" id="KW-0560">Oxidoreductase</keyword>
<protein>
    <recommendedName>
        <fullName evidence="3">Fe2OG dioxygenase domain-containing protein</fullName>
    </recommendedName>
</protein>
<feature type="domain" description="Fe2OG dioxygenase" evidence="3">
    <location>
        <begin position="170"/>
        <end position="289"/>
    </location>
</feature>
<keyword evidence="5" id="KW-1185">Reference proteome</keyword>
<dbReference type="GO" id="GO:0046872">
    <property type="term" value="F:metal ion binding"/>
    <property type="evidence" value="ECO:0007669"/>
    <property type="project" value="UniProtKB-KW"/>
</dbReference>
<comment type="caution">
    <text evidence="4">The sequence shown here is derived from an EMBL/GenBank/DDBJ whole genome shotgun (WGS) entry which is preliminary data.</text>
</comment>